<dbReference type="EMBL" id="CP053452">
    <property type="protein sequence ID" value="QJX00881.1"/>
    <property type="molecule type" value="Genomic_DNA"/>
</dbReference>
<dbReference type="Proteomes" id="UP000503447">
    <property type="component" value="Chromosome"/>
</dbReference>
<dbReference type="Gene3D" id="1.25.10.10">
    <property type="entry name" value="Leucine-rich Repeat Variant"/>
    <property type="match status" value="1"/>
</dbReference>
<evidence type="ECO:0008006" key="3">
    <source>
        <dbReference type="Google" id="ProtNLM"/>
    </source>
</evidence>
<dbReference type="PANTHER" id="PTHR12697">
    <property type="entry name" value="PBS LYASE HEAT-LIKE PROTEIN"/>
    <property type="match status" value="1"/>
</dbReference>
<reference evidence="2" key="1">
    <citation type="submission" date="2020-05" db="EMBL/GenBank/DDBJ databases">
        <title>Frigoriglobus tundricola gen. nov., sp. nov., a psychrotolerant cellulolytic planctomycete of the family Gemmataceae with two divergent copies of 16S rRNA gene.</title>
        <authorList>
            <person name="Kulichevskaya I.S."/>
            <person name="Ivanova A.A."/>
            <person name="Naumoff D.G."/>
            <person name="Beletsky A.V."/>
            <person name="Rijpstra W.I.C."/>
            <person name="Sinninghe Damste J.S."/>
            <person name="Mardanov A.V."/>
            <person name="Ravin N.V."/>
            <person name="Dedysh S.N."/>
        </authorList>
    </citation>
    <scope>NUCLEOTIDE SEQUENCE [LARGE SCALE GENOMIC DNA]</scope>
    <source>
        <strain evidence="2">PL17</strain>
    </source>
</reference>
<dbReference type="InterPro" id="IPR016024">
    <property type="entry name" value="ARM-type_fold"/>
</dbReference>
<dbReference type="PANTHER" id="PTHR12697:SF5">
    <property type="entry name" value="DEOXYHYPUSINE HYDROXYLASE"/>
    <property type="match status" value="1"/>
</dbReference>
<dbReference type="KEGG" id="ftj:FTUN_8519"/>
<dbReference type="SUPFAM" id="SSF48371">
    <property type="entry name" value="ARM repeat"/>
    <property type="match status" value="1"/>
</dbReference>
<sequence>MFGRLGRWLGLGGPTFERGLRERARDREPDQRRQAAEALGAVGEPWACEQLLALFQDVIPEVRAAAQDALRRQGAAAVTVLVRALQNGNPTVALPAAEMLGALKHLDAVRPLLIVMKFGSVEIRAAAIRALIRYGAAAVPALETAATDPDPWTRMRSEEILAEIRAANPPTSGPS</sequence>
<dbReference type="InterPro" id="IPR004155">
    <property type="entry name" value="PBS_lyase_HEAT"/>
</dbReference>
<accession>A0A6M5Z643</accession>
<organism evidence="1 2">
    <name type="scientific">Frigoriglobus tundricola</name>
    <dbReference type="NCBI Taxonomy" id="2774151"/>
    <lineage>
        <taxon>Bacteria</taxon>
        <taxon>Pseudomonadati</taxon>
        <taxon>Planctomycetota</taxon>
        <taxon>Planctomycetia</taxon>
        <taxon>Gemmatales</taxon>
        <taxon>Gemmataceae</taxon>
        <taxon>Frigoriglobus</taxon>
    </lineage>
</organism>
<evidence type="ECO:0000313" key="2">
    <source>
        <dbReference type="Proteomes" id="UP000503447"/>
    </source>
</evidence>
<keyword evidence="2" id="KW-1185">Reference proteome</keyword>
<protein>
    <recommendedName>
        <fullName evidence="3">HEAT repeat domain-containing protein</fullName>
    </recommendedName>
</protein>
<dbReference type="GO" id="GO:0016491">
    <property type="term" value="F:oxidoreductase activity"/>
    <property type="evidence" value="ECO:0007669"/>
    <property type="project" value="TreeGrafter"/>
</dbReference>
<evidence type="ECO:0000313" key="1">
    <source>
        <dbReference type="EMBL" id="QJX00881.1"/>
    </source>
</evidence>
<dbReference type="SMART" id="SM00567">
    <property type="entry name" value="EZ_HEAT"/>
    <property type="match status" value="3"/>
</dbReference>
<proteinExistence type="predicted"/>
<dbReference type="AlphaFoldDB" id="A0A6M5Z643"/>
<name>A0A6M5Z643_9BACT</name>
<dbReference type="Pfam" id="PF13646">
    <property type="entry name" value="HEAT_2"/>
    <property type="match status" value="1"/>
</dbReference>
<dbReference type="RefSeq" id="WP_171475536.1">
    <property type="nucleotide sequence ID" value="NZ_CP053452.2"/>
</dbReference>
<gene>
    <name evidence="1" type="ORF">FTUN_8519</name>
</gene>
<dbReference type="InterPro" id="IPR011989">
    <property type="entry name" value="ARM-like"/>
</dbReference>